<proteinExistence type="predicted"/>
<organism evidence="1 2">
    <name type="scientific">Roseimicrobium gellanilyticum</name>
    <dbReference type="NCBI Taxonomy" id="748857"/>
    <lineage>
        <taxon>Bacteria</taxon>
        <taxon>Pseudomonadati</taxon>
        <taxon>Verrucomicrobiota</taxon>
        <taxon>Verrucomicrobiia</taxon>
        <taxon>Verrucomicrobiales</taxon>
        <taxon>Verrucomicrobiaceae</taxon>
        <taxon>Roseimicrobium</taxon>
    </lineage>
</organism>
<dbReference type="Proteomes" id="UP000253426">
    <property type="component" value="Unassembled WGS sequence"/>
</dbReference>
<reference evidence="1 2" key="1">
    <citation type="submission" date="2018-06" db="EMBL/GenBank/DDBJ databases">
        <title>Genomic Encyclopedia of Type Strains, Phase IV (KMG-IV): sequencing the most valuable type-strain genomes for metagenomic binning, comparative biology and taxonomic classification.</title>
        <authorList>
            <person name="Goeker M."/>
        </authorList>
    </citation>
    <scope>NUCLEOTIDE SEQUENCE [LARGE SCALE GENOMIC DNA]</scope>
    <source>
        <strain evidence="1 2">DSM 25532</strain>
    </source>
</reference>
<gene>
    <name evidence="1" type="ORF">DES53_109272</name>
</gene>
<evidence type="ECO:0000313" key="2">
    <source>
        <dbReference type="Proteomes" id="UP000253426"/>
    </source>
</evidence>
<sequence length="214" mass="23150">MSGSGTKKGLFSLVIGVLFLGAAVIVMKSCGQDHGGPLELMPGKADIVFFRNYRVPVLDFRYRTLAKKYDLGKAVVIPPSAAWQTLAGQLGIKREVSEFPLVFAQTRRSKGGRELLVVVQLAHKFSGEGFFSGPGPVINMEMVTVEGYGSATPRMVWSGSTHLGTMQGSCLYVGEPDAIDVSRFQFRVETEGGHGKTVIMELLDDGSLKTVHKP</sequence>
<evidence type="ECO:0000313" key="1">
    <source>
        <dbReference type="EMBL" id="RBP39844.1"/>
    </source>
</evidence>
<dbReference type="AlphaFoldDB" id="A0A366HDZ9"/>
<dbReference type="EMBL" id="QNRR01000009">
    <property type="protein sequence ID" value="RBP39844.1"/>
    <property type="molecule type" value="Genomic_DNA"/>
</dbReference>
<accession>A0A366HDZ9</accession>
<protein>
    <submittedName>
        <fullName evidence="1">Uncharacterized protein</fullName>
    </submittedName>
</protein>
<keyword evidence="2" id="KW-1185">Reference proteome</keyword>
<comment type="caution">
    <text evidence="1">The sequence shown here is derived from an EMBL/GenBank/DDBJ whole genome shotgun (WGS) entry which is preliminary data.</text>
</comment>
<name>A0A366HDZ9_9BACT</name>
<dbReference type="RefSeq" id="WP_113960723.1">
    <property type="nucleotide sequence ID" value="NZ_QNRR01000009.1"/>
</dbReference>